<dbReference type="GeneID" id="55527829"/>
<evidence type="ECO:0000256" key="1">
    <source>
        <dbReference type="SAM" id="SignalP"/>
    </source>
</evidence>
<dbReference type="RefSeq" id="WP_090835658.1">
    <property type="nucleotide sequence ID" value="NZ_CADFGJ010000009.1"/>
</dbReference>
<accession>A0AAN1J6L9</accession>
<dbReference type="Proteomes" id="UP000236649">
    <property type="component" value="Chromosome 1"/>
</dbReference>
<gene>
    <name evidence="2" type="ORF">C2L64_05660</name>
</gene>
<evidence type="ECO:0000313" key="3">
    <source>
        <dbReference type="Proteomes" id="UP000236649"/>
    </source>
</evidence>
<organism evidence="2 3">
    <name type="scientific">Paraburkholderia hospita</name>
    <dbReference type="NCBI Taxonomy" id="169430"/>
    <lineage>
        <taxon>Bacteria</taxon>
        <taxon>Pseudomonadati</taxon>
        <taxon>Pseudomonadota</taxon>
        <taxon>Betaproteobacteria</taxon>
        <taxon>Burkholderiales</taxon>
        <taxon>Burkholderiaceae</taxon>
        <taxon>Paraburkholderia</taxon>
    </lineage>
</organism>
<proteinExistence type="predicted"/>
<keyword evidence="1" id="KW-0732">Signal</keyword>
<evidence type="ECO:0008006" key="4">
    <source>
        <dbReference type="Google" id="ProtNLM"/>
    </source>
</evidence>
<feature type="signal peptide" evidence="1">
    <location>
        <begin position="1"/>
        <end position="23"/>
    </location>
</feature>
<dbReference type="AlphaFoldDB" id="A0AAN1J6L9"/>
<sequence>MFIDPTLALLACFAMFAGCSTTAQQNVSTVATNVQTQVKKACGVWGGAVALDAMVLYSFDPKVDLAINSVNALCQSNAIVDPSSVQTLAQTTIPAAITALGSVTGVNPDMVKAVGGALTLASIFLNAAVATYVPAVPTGASAPSASQ</sequence>
<dbReference type="KEGG" id="phs:C2L64_05660"/>
<name>A0AAN1J6L9_9BURK</name>
<dbReference type="EMBL" id="CP026105">
    <property type="protein sequence ID" value="AUT67879.1"/>
    <property type="molecule type" value="Genomic_DNA"/>
</dbReference>
<feature type="chain" id="PRO_5043046701" description="Lipoprotein" evidence="1">
    <location>
        <begin position="24"/>
        <end position="147"/>
    </location>
</feature>
<evidence type="ECO:0000313" key="2">
    <source>
        <dbReference type="EMBL" id="AUT67879.1"/>
    </source>
</evidence>
<reference evidence="2 3" key="1">
    <citation type="submission" date="2018-01" db="EMBL/GenBank/DDBJ databases">
        <title>Species boundaries and ecological features among Paraburkholderia terrae DSMZ17804T, P. hospita DSMZ17164T and P. caribensis DSMZ13236T.</title>
        <authorList>
            <person name="Pratama A.A."/>
        </authorList>
    </citation>
    <scope>NUCLEOTIDE SEQUENCE [LARGE SCALE GENOMIC DNA]</scope>
    <source>
        <strain evidence="2 3">DSM 17164</strain>
    </source>
</reference>
<protein>
    <recommendedName>
        <fullName evidence="4">Lipoprotein</fullName>
    </recommendedName>
</protein>